<keyword evidence="4" id="KW-1185">Reference proteome</keyword>
<protein>
    <submittedName>
        <fullName evidence="3">MarR family transcriptional regulator</fullName>
    </submittedName>
</protein>
<evidence type="ECO:0000259" key="2">
    <source>
        <dbReference type="PROSITE" id="PS50995"/>
    </source>
</evidence>
<dbReference type="EMBL" id="CP036282">
    <property type="protein sequence ID" value="QDL56154.1"/>
    <property type="molecule type" value="Genomic_DNA"/>
</dbReference>
<sequence>MKADPSRTLLNEADELGHEARSDRKDHAALKLWLRMLSCTTQIEDEIRRRLRSRFDISLPRFDYMAQLYRQPDGLKMSELSRFLMVTGGNVTGVTDELEREGMVSRSNSPTDRRSWIVCLTPQGRETFEAMAQEHEQWILELFSGMDASTVQHLYSQLGALRVQLVRKQEQNLKDSK</sequence>
<reference evidence="4" key="1">
    <citation type="submission" date="2019-02" db="EMBL/GenBank/DDBJ databases">
        <title>Complete genome sequence of Rhodoferax sp. Gr-4.</title>
        <authorList>
            <person name="Jin L."/>
        </authorList>
    </citation>
    <scope>NUCLEOTIDE SEQUENCE [LARGE SCALE GENOMIC DNA]</scope>
    <source>
        <strain evidence="4">Gr-4</strain>
    </source>
</reference>
<evidence type="ECO:0000313" key="3">
    <source>
        <dbReference type="EMBL" id="QDL56154.1"/>
    </source>
</evidence>
<dbReference type="InterPro" id="IPR036388">
    <property type="entry name" value="WH-like_DNA-bd_sf"/>
</dbReference>
<dbReference type="InterPro" id="IPR000835">
    <property type="entry name" value="HTH_MarR-typ"/>
</dbReference>
<organism evidence="3 4">
    <name type="scientific">Rhodoferax aquaticus</name>
    <dbReference type="NCBI Taxonomy" id="2527691"/>
    <lineage>
        <taxon>Bacteria</taxon>
        <taxon>Pseudomonadati</taxon>
        <taxon>Pseudomonadota</taxon>
        <taxon>Betaproteobacteria</taxon>
        <taxon>Burkholderiales</taxon>
        <taxon>Comamonadaceae</taxon>
        <taxon>Rhodoferax</taxon>
    </lineage>
</organism>
<dbReference type="AlphaFoldDB" id="A0A515EU03"/>
<feature type="region of interest" description="Disordered" evidence="1">
    <location>
        <begin position="1"/>
        <end position="21"/>
    </location>
</feature>
<dbReference type="RefSeq" id="WP_142813521.1">
    <property type="nucleotide sequence ID" value="NZ_CP036282.1"/>
</dbReference>
<dbReference type="GO" id="GO:0006950">
    <property type="term" value="P:response to stress"/>
    <property type="evidence" value="ECO:0007669"/>
    <property type="project" value="TreeGrafter"/>
</dbReference>
<feature type="domain" description="HTH marR-type" evidence="2">
    <location>
        <begin position="29"/>
        <end position="163"/>
    </location>
</feature>
<dbReference type="KEGG" id="rhg:EXZ61_19420"/>
<dbReference type="SMART" id="SM00347">
    <property type="entry name" value="HTH_MARR"/>
    <property type="match status" value="1"/>
</dbReference>
<accession>A0A515EU03</accession>
<dbReference type="InterPro" id="IPR036390">
    <property type="entry name" value="WH_DNA-bd_sf"/>
</dbReference>
<dbReference type="PROSITE" id="PS50995">
    <property type="entry name" value="HTH_MARR_2"/>
    <property type="match status" value="1"/>
</dbReference>
<dbReference type="Pfam" id="PF01047">
    <property type="entry name" value="MarR"/>
    <property type="match status" value="1"/>
</dbReference>
<name>A0A515EU03_9BURK</name>
<gene>
    <name evidence="3" type="ORF">EXZ61_19420</name>
</gene>
<dbReference type="Gene3D" id="1.10.10.10">
    <property type="entry name" value="Winged helix-like DNA-binding domain superfamily/Winged helix DNA-binding domain"/>
    <property type="match status" value="1"/>
</dbReference>
<reference evidence="4" key="2">
    <citation type="journal article" date="2020" name="Int. J. Syst. Evol. Microbiol.">
        <title>Genomic insights into a novel species Rhodoferax aquaticus sp. nov., isolated from freshwater.</title>
        <authorList>
            <person name="Li T."/>
            <person name="Zhuo Y."/>
            <person name="Jin C.Z."/>
            <person name="Wu X."/>
            <person name="Ko S.R."/>
            <person name="Jin F.J."/>
            <person name="Ahn C.Y."/>
            <person name="Oh H.M."/>
            <person name="Lee H.G."/>
            <person name="Jin L."/>
        </authorList>
    </citation>
    <scope>NUCLEOTIDE SEQUENCE [LARGE SCALE GENOMIC DNA]</scope>
    <source>
        <strain evidence="4">Gr-4</strain>
    </source>
</reference>
<dbReference type="GO" id="GO:0003700">
    <property type="term" value="F:DNA-binding transcription factor activity"/>
    <property type="evidence" value="ECO:0007669"/>
    <property type="project" value="InterPro"/>
</dbReference>
<dbReference type="InterPro" id="IPR039422">
    <property type="entry name" value="MarR/SlyA-like"/>
</dbReference>
<evidence type="ECO:0000313" key="4">
    <source>
        <dbReference type="Proteomes" id="UP000317365"/>
    </source>
</evidence>
<dbReference type="FunFam" id="1.10.10.10:FF:000590">
    <property type="entry name" value="Transcriptional regulator, MarR family"/>
    <property type="match status" value="1"/>
</dbReference>
<dbReference type="SUPFAM" id="SSF46785">
    <property type="entry name" value="Winged helix' DNA-binding domain"/>
    <property type="match status" value="1"/>
</dbReference>
<dbReference type="PANTHER" id="PTHR33164:SF43">
    <property type="entry name" value="HTH-TYPE TRANSCRIPTIONAL REPRESSOR YETL"/>
    <property type="match status" value="1"/>
</dbReference>
<evidence type="ECO:0000256" key="1">
    <source>
        <dbReference type="SAM" id="MobiDB-lite"/>
    </source>
</evidence>
<dbReference type="Proteomes" id="UP000317365">
    <property type="component" value="Chromosome"/>
</dbReference>
<dbReference type="PRINTS" id="PR00598">
    <property type="entry name" value="HTHMARR"/>
</dbReference>
<dbReference type="PANTHER" id="PTHR33164">
    <property type="entry name" value="TRANSCRIPTIONAL REGULATOR, MARR FAMILY"/>
    <property type="match status" value="1"/>
</dbReference>
<proteinExistence type="predicted"/>